<dbReference type="PROSITE" id="PS50928">
    <property type="entry name" value="ABC_TM1"/>
    <property type="match status" value="1"/>
</dbReference>
<dbReference type="Proteomes" id="UP000638043">
    <property type="component" value="Unassembled WGS sequence"/>
</dbReference>
<evidence type="ECO:0000256" key="1">
    <source>
        <dbReference type="ARBA" id="ARBA00004651"/>
    </source>
</evidence>
<comment type="similarity">
    <text evidence="7">Belongs to the binding-protein-dependent transport system permease family.</text>
</comment>
<keyword evidence="10" id="KW-1185">Reference proteome</keyword>
<keyword evidence="6 7" id="KW-0472">Membrane</keyword>
<reference evidence="10" key="1">
    <citation type="journal article" date="2019" name="Int. J. Syst. Evol. Microbiol.">
        <title>The Global Catalogue of Microorganisms (GCM) 10K type strain sequencing project: providing services to taxonomists for standard genome sequencing and annotation.</title>
        <authorList>
            <consortium name="The Broad Institute Genomics Platform"/>
            <consortium name="The Broad Institute Genome Sequencing Center for Infectious Disease"/>
            <person name="Wu L."/>
            <person name="Ma J."/>
        </authorList>
    </citation>
    <scope>NUCLEOTIDE SEQUENCE [LARGE SCALE GENOMIC DNA]</scope>
    <source>
        <strain evidence="10">CGMCC 4.7181</strain>
    </source>
</reference>
<dbReference type="SUPFAM" id="SSF161098">
    <property type="entry name" value="MetI-like"/>
    <property type="match status" value="1"/>
</dbReference>
<evidence type="ECO:0000256" key="3">
    <source>
        <dbReference type="ARBA" id="ARBA00022475"/>
    </source>
</evidence>
<feature type="transmembrane region" description="Helical" evidence="7">
    <location>
        <begin position="24"/>
        <end position="45"/>
    </location>
</feature>
<sequence>MAVAVEPPARAVRAPLLRLVGRRALWGIPVCFAVTFAVFVLAAIAPSGAVSSLLGGNEEFVAGQARADAQETTSIGNPVIAWVRWLGHAMTGDLGWSAQHRQTVVEVVGSRLGWTLLLMMLGFIVGGVLSLALALAAALPAKSLLAQAASRLIVRALLALSAFPSFVISLGLVAVFAVGLNWLPAGGLVDLGAPRTADQLVRHLIMPVTAIALAQLPWMTLHLHTGLREGTQSRHAQAARFRGVPERRILMGLVLPEALIPVLAIAGARLPEVIAGAVLVEEIFAIPGIGRELIDAALSQDVYVISVISALLAAVAIIGGALADLLLARIDPRVSADDL</sequence>
<accession>A0ABQ2N3V8</accession>
<feature type="transmembrane region" description="Helical" evidence="7">
    <location>
        <begin position="302"/>
        <end position="323"/>
    </location>
</feature>
<dbReference type="InterPro" id="IPR035906">
    <property type="entry name" value="MetI-like_sf"/>
</dbReference>
<feature type="transmembrane region" description="Helical" evidence="7">
    <location>
        <begin position="200"/>
        <end position="218"/>
    </location>
</feature>
<evidence type="ECO:0000259" key="8">
    <source>
        <dbReference type="PROSITE" id="PS50928"/>
    </source>
</evidence>
<keyword evidence="4 7" id="KW-0812">Transmembrane</keyword>
<feature type="transmembrane region" description="Helical" evidence="7">
    <location>
        <begin position="249"/>
        <end position="267"/>
    </location>
</feature>
<proteinExistence type="inferred from homology"/>
<evidence type="ECO:0000313" key="9">
    <source>
        <dbReference type="EMBL" id="GGO67511.1"/>
    </source>
</evidence>
<feature type="transmembrane region" description="Helical" evidence="7">
    <location>
        <begin position="152"/>
        <end position="180"/>
    </location>
</feature>
<comment type="subcellular location">
    <subcellularLocation>
        <location evidence="1 7">Cell membrane</location>
        <topology evidence="1 7">Multi-pass membrane protein</topology>
    </subcellularLocation>
</comment>
<feature type="domain" description="ABC transmembrane type-1" evidence="8">
    <location>
        <begin position="112"/>
        <end position="323"/>
    </location>
</feature>
<dbReference type="PANTHER" id="PTHR43163:SF9">
    <property type="entry name" value="ABC TRANSPORTER PERMEASE PROTEIN"/>
    <property type="match status" value="1"/>
</dbReference>
<keyword evidence="3" id="KW-1003">Cell membrane</keyword>
<dbReference type="PANTHER" id="PTHR43163">
    <property type="entry name" value="DIPEPTIDE TRANSPORT SYSTEM PERMEASE PROTEIN DPPB-RELATED"/>
    <property type="match status" value="1"/>
</dbReference>
<dbReference type="Pfam" id="PF00528">
    <property type="entry name" value="BPD_transp_1"/>
    <property type="match status" value="1"/>
</dbReference>
<protein>
    <submittedName>
        <fullName evidence="9">ABC transporter permease</fullName>
    </submittedName>
</protein>
<keyword evidence="2 7" id="KW-0813">Transport</keyword>
<keyword evidence="5 7" id="KW-1133">Transmembrane helix</keyword>
<evidence type="ECO:0000256" key="6">
    <source>
        <dbReference type="ARBA" id="ARBA00023136"/>
    </source>
</evidence>
<organism evidence="9 10">
    <name type="scientific">Microbacterium nanhaiense</name>
    <dbReference type="NCBI Taxonomy" id="1301026"/>
    <lineage>
        <taxon>Bacteria</taxon>
        <taxon>Bacillati</taxon>
        <taxon>Actinomycetota</taxon>
        <taxon>Actinomycetes</taxon>
        <taxon>Micrococcales</taxon>
        <taxon>Microbacteriaceae</taxon>
        <taxon>Microbacterium</taxon>
    </lineage>
</organism>
<feature type="transmembrane region" description="Helical" evidence="7">
    <location>
        <begin position="116"/>
        <end position="140"/>
    </location>
</feature>
<evidence type="ECO:0000256" key="4">
    <source>
        <dbReference type="ARBA" id="ARBA00022692"/>
    </source>
</evidence>
<evidence type="ECO:0000256" key="2">
    <source>
        <dbReference type="ARBA" id="ARBA00022448"/>
    </source>
</evidence>
<evidence type="ECO:0000313" key="10">
    <source>
        <dbReference type="Proteomes" id="UP000638043"/>
    </source>
</evidence>
<dbReference type="InterPro" id="IPR000515">
    <property type="entry name" value="MetI-like"/>
</dbReference>
<gene>
    <name evidence="9" type="ORF">GCM10010910_29450</name>
</gene>
<evidence type="ECO:0000256" key="5">
    <source>
        <dbReference type="ARBA" id="ARBA00022989"/>
    </source>
</evidence>
<evidence type="ECO:0000256" key="7">
    <source>
        <dbReference type="RuleBase" id="RU363032"/>
    </source>
</evidence>
<name>A0ABQ2N3V8_9MICO</name>
<comment type="caution">
    <text evidence="9">The sequence shown here is derived from an EMBL/GenBank/DDBJ whole genome shotgun (WGS) entry which is preliminary data.</text>
</comment>
<dbReference type="CDD" id="cd06261">
    <property type="entry name" value="TM_PBP2"/>
    <property type="match status" value="1"/>
</dbReference>
<dbReference type="EMBL" id="BMMQ01000014">
    <property type="protein sequence ID" value="GGO67511.1"/>
    <property type="molecule type" value="Genomic_DNA"/>
</dbReference>